<feature type="transmembrane region" description="Helical" evidence="6">
    <location>
        <begin position="207"/>
        <end position="225"/>
    </location>
</feature>
<dbReference type="GO" id="GO:0006829">
    <property type="term" value="P:zinc ion transport"/>
    <property type="evidence" value="ECO:0007669"/>
    <property type="project" value="InterPro"/>
</dbReference>
<keyword evidence="9" id="KW-1185">Reference proteome</keyword>
<dbReference type="GO" id="GO:0008324">
    <property type="term" value="F:monoatomic cation transmembrane transporter activity"/>
    <property type="evidence" value="ECO:0007669"/>
    <property type="project" value="InterPro"/>
</dbReference>
<proteinExistence type="predicted"/>
<dbReference type="InterPro" id="IPR027469">
    <property type="entry name" value="Cation_efflux_TMD_sf"/>
</dbReference>
<dbReference type="Pfam" id="PF01545">
    <property type="entry name" value="Cation_efflux"/>
    <property type="match status" value="1"/>
</dbReference>
<dbReference type="PANTHER" id="PTHR13414">
    <property type="entry name" value="HUEL-CATION TRANSPORTER"/>
    <property type="match status" value="1"/>
</dbReference>
<feature type="transmembrane region" description="Helical" evidence="6">
    <location>
        <begin position="181"/>
        <end position="201"/>
    </location>
</feature>
<dbReference type="PANTHER" id="PTHR13414:SF9">
    <property type="entry name" value="PROTON-COUPLED ZINC ANTIPORTER SLC30A9, MITOCHONDRIAL"/>
    <property type="match status" value="1"/>
</dbReference>
<evidence type="ECO:0000259" key="7">
    <source>
        <dbReference type="Pfam" id="PF01545"/>
    </source>
</evidence>
<dbReference type="SUPFAM" id="SSF161111">
    <property type="entry name" value="Cation efflux protein transmembrane domain-like"/>
    <property type="match status" value="1"/>
</dbReference>
<dbReference type="NCBIfam" id="TIGR01297">
    <property type="entry name" value="CDF"/>
    <property type="match status" value="1"/>
</dbReference>
<comment type="subcellular location">
    <subcellularLocation>
        <location evidence="1">Membrane</location>
        <topology evidence="1">Multi-pass membrane protein</topology>
    </subcellularLocation>
</comment>
<reference evidence="8 9" key="1">
    <citation type="submission" date="2019-06" db="EMBL/GenBank/DDBJ databases">
        <title>Rhodococcus spaelei sp. nov., isolated from a cave.</title>
        <authorList>
            <person name="Lee S.D."/>
        </authorList>
    </citation>
    <scope>NUCLEOTIDE SEQUENCE [LARGE SCALE GENOMIC DNA]</scope>
    <source>
        <strain evidence="8 9">C9-5</strain>
    </source>
</reference>
<comment type="caution">
    <text evidence="8">The sequence shown here is derived from an EMBL/GenBank/DDBJ whole genome shotgun (WGS) entry which is preliminary data.</text>
</comment>
<feature type="transmembrane region" description="Helical" evidence="6">
    <location>
        <begin position="89"/>
        <end position="113"/>
    </location>
</feature>
<dbReference type="InterPro" id="IPR040177">
    <property type="entry name" value="SLC30A9"/>
</dbReference>
<dbReference type="GO" id="GO:0016020">
    <property type="term" value="C:membrane"/>
    <property type="evidence" value="ECO:0007669"/>
    <property type="project" value="UniProtKB-SubCell"/>
</dbReference>
<dbReference type="RefSeq" id="WP_142098746.1">
    <property type="nucleotide sequence ID" value="NZ_VIGH01000004.1"/>
</dbReference>
<dbReference type="InterPro" id="IPR058533">
    <property type="entry name" value="Cation_efflux_TM"/>
</dbReference>
<gene>
    <name evidence="8" type="ORF">FK531_10285</name>
</gene>
<evidence type="ECO:0000313" key="9">
    <source>
        <dbReference type="Proteomes" id="UP000316256"/>
    </source>
</evidence>
<dbReference type="OrthoDB" id="9806522at2"/>
<feature type="transmembrane region" description="Helical" evidence="6">
    <location>
        <begin position="20"/>
        <end position="40"/>
    </location>
</feature>
<evidence type="ECO:0000313" key="8">
    <source>
        <dbReference type="EMBL" id="TQF69147.1"/>
    </source>
</evidence>
<keyword evidence="4 6" id="KW-1133">Transmembrane helix</keyword>
<sequence length="322" mass="34307">MSESTAGEGSPRDDAAEESTLTVLLAFGANLAIAVAKSAAAMLTGSASMVAEATHSWADTANEVLLLIANRRSRRPAEDAHPLGFGREAYIWSMFAALGLFALGAGVSITHGIQELFHSEPATDFGVAYAVLAIAFVLEGISFRQAFRQIRDEADDADRDLLEHALKTSDPTVRAVFAEDAAALIGLVIAFVGILLHQLTGSPIPDAIGSIAVGVLLAVIAVVLIDRNRRFLVGEEASGQLHHGGLEALLALAEVDRVTLLRMEYLGPRQVYLVAGVDLVGDFAEHTVAEILRDLEARLERHPHIVKAVLTLSTRDEASLHL</sequence>
<evidence type="ECO:0000256" key="5">
    <source>
        <dbReference type="ARBA" id="ARBA00023136"/>
    </source>
</evidence>
<feature type="domain" description="Cation efflux protein transmembrane" evidence="7">
    <location>
        <begin position="23"/>
        <end position="228"/>
    </location>
</feature>
<organism evidence="8 9">
    <name type="scientific">Rhodococcus spelaei</name>
    <dbReference type="NCBI Taxonomy" id="2546320"/>
    <lineage>
        <taxon>Bacteria</taxon>
        <taxon>Bacillati</taxon>
        <taxon>Actinomycetota</taxon>
        <taxon>Actinomycetes</taxon>
        <taxon>Mycobacteriales</taxon>
        <taxon>Nocardiaceae</taxon>
        <taxon>Rhodococcus</taxon>
    </lineage>
</organism>
<evidence type="ECO:0000256" key="3">
    <source>
        <dbReference type="ARBA" id="ARBA00022692"/>
    </source>
</evidence>
<evidence type="ECO:0000256" key="4">
    <source>
        <dbReference type="ARBA" id="ARBA00022989"/>
    </source>
</evidence>
<keyword evidence="5 6" id="KW-0472">Membrane</keyword>
<dbReference type="InterPro" id="IPR002524">
    <property type="entry name" value="Cation_efflux"/>
</dbReference>
<keyword evidence="3 6" id="KW-0812">Transmembrane</keyword>
<dbReference type="Gene3D" id="1.20.1510.10">
    <property type="entry name" value="Cation efflux protein transmembrane domain"/>
    <property type="match status" value="1"/>
</dbReference>
<dbReference type="AlphaFoldDB" id="A0A541B9Z7"/>
<name>A0A541B9Z7_9NOCA</name>
<accession>A0A541B9Z7</accession>
<dbReference type="Proteomes" id="UP000316256">
    <property type="component" value="Unassembled WGS sequence"/>
</dbReference>
<evidence type="ECO:0000256" key="1">
    <source>
        <dbReference type="ARBA" id="ARBA00004141"/>
    </source>
</evidence>
<protein>
    <submittedName>
        <fullName evidence="8">Cation diffusion facilitator family transporter</fullName>
    </submittedName>
</protein>
<feature type="transmembrane region" description="Helical" evidence="6">
    <location>
        <begin position="125"/>
        <end position="143"/>
    </location>
</feature>
<dbReference type="EMBL" id="VIGH01000004">
    <property type="protein sequence ID" value="TQF69147.1"/>
    <property type="molecule type" value="Genomic_DNA"/>
</dbReference>
<evidence type="ECO:0000256" key="2">
    <source>
        <dbReference type="ARBA" id="ARBA00022448"/>
    </source>
</evidence>
<evidence type="ECO:0000256" key="6">
    <source>
        <dbReference type="SAM" id="Phobius"/>
    </source>
</evidence>
<keyword evidence="2" id="KW-0813">Transport</keyword>